<evidence type="ECO:0000313" key="3">
    <source>
        <dbReference type="Proteomes" id="UP001066276"/>
    </source>
</evidence>
<feature type="region of interest" description="Disordered" evidence="1">
    <location>
        <begin position="1"/>
        <end position="127"/>
    </location>
</feature>
<organism evidence="2 3">
    <name type="scientific">Pleurodeles waltl</name>
    <name type="common">Iberian ribbed newt</name>
    <dbReference type="NCBI Taxonomy" id="8319"/>
    <lineage>
        <taxon>Eukaryota</taxon>
        <taxon>Metazoa</taxon>
        <taxon>Chordata</taxon>
        <taxon>Craniata</taxon>
        <taxon>Vertebrata</taxon>
        <taxon>Euteleostomi</taxon>
        <taxon>Amphibia</taxon>
        <taxon>Batrachia</taxon>
        <taxon>Caudata</taxon>
        <taxon>Salamandroidea</taxon>
        <taxon>Salamandridae</taxon>
        <taxon>Pleurodelinae</taxon>
        <taxon>Pleurodeles</taxon>
    </lineage>
</organism>
<gene>
    <name evidence="2" type="ORF">NDU88_010852</name>
</gene>
<dbReference type="AlphaFoldDB" id="A0AAV7QVK2"/>
<accession>A0AAV7QVK2</accession>
<dbReference type="EMBL" id="JANPWB010000010">
    <property type="protein sequence ID" value="KAJ1144554.1"/>
    <property type="molecule type" value="Genomic_DNA"/>
</dbReference>
<sequence length="127" mass="13329">MQASSLEAHIQAQRVRYPSEARSTRALHSFHGDANVPPPSTPGAGEGAMDGGSHLQGHPQSQRTLAARSVSRTEQPNSIRSPVVAGAELGGSLSSPTERSSGLFRGREQWIPKSPWPGIPGSVQLSG</sequence>
<evidence type="ECO:0000313" key="2">
    <source>
        <dbReference type="EMBL" id="KAJ1144554.1"/>
    </source>
</evidence>
<keyword evidence="3" id="KW-1185">Reference proteome</keyword>
<name>A0AAV7QVK2_PLEWA</name>
<evidence type="ECO:0000256" key="1">
    <source>
        <dbReference type="SAM" id="MobiDB-lite"/>
    </source>
</evidence>
<comment type="caution">
    <text evidence="2">The sequence shown here is derived from an EMBL/GenBank/DDBJ whole genome shotgun (WGS) entry which is preliminary data.</text>
</comment>
<proteinExistence type="predicted"/>
<dbReference type="Proteomes" id="UP001066276">
    <property type="component" value="Chromosome 6"/>
</dbReference>
<protein>
    <submittedName>
        <fullName evidence="2">Uncharacterized protein</fullName>
    </submittedName>
</protein>
<feature type="compositionally biased region" description="Polar residues" evidence="1">
    <location>
        <begin position="58"/>
        <end position="80"/>
    </location>
</feature>
<reference evidence="2" key="1">
    <citation type="journal article" date="2022" name="bioRxiv">
        <title>Sequencing and chromosome-scale assembly of the giantPleurodeles waltlgenome.</title>
        <authorList>
            <person name="Brown T."/>
            <person name="Elewa A."/>
            <person name="Iarovenko S."/>
            <person name="Subramanian E."/>
            <person name="Araus A.J."/>
            <person name="Petzold A."/>
            <person name="Susuki M."/>
            <person name="Suzuki K.-i.T."/>
            <person name="Hayashi T."/>
            <person name="Toyoda A."/>
            <person name="Oliveira C."/>
            <person name="Osipova E."/>
            <person name="Leigh N.D."/>
            <person name="Simon A."/>
            <person name="Yun M.H."/>
        </authorList>
    </citation>
    <scope>NUCLEOTIDE SEQUENCE</scope>
    <source>
        <strain evidence="2">20211129_DDA</strain>
        <tissue evidence="2">Liver</tissue>
    </source>
</reference>